<proteinExistence type="predicted"/>
<feature type="region of interest" description="Disordered" evidence="1">
    <location>
        <begin position="1"/>
        <end position="32"/>
    </location>
</feature>
<dbReference type="EMBL" id="JAPFFF010000056">
    <property type="protein sequence ID" value="KAK8838253.1"/>
    <property type="molecule type" value="Genomic_DNA"/>
</dbReference>
<keyword evidence="3" id="KW-1185">Reference proteome</keyword>
<accession>A0ABR2GWF1</accession>
<evidence type="ECO:0000313" key="3">
    <source>
        <dbReference type="Proteomes" id="UP001470230"/>
    </source>
</evidence>
<name>A0ABR2GWF1_9EUKA</name>
<organism evidence="2 3">
    <name type="scientific">Tritrichomonas musculus</name>
    <dbReference type="NCBI Taxonomy" id="1915356"/>
    <lineage>
        <taxon>Eukaryota</taxon>
        <taxon>Metamonada</taxon>
        <taxon>Parabasalia</taxon>
        <taxon>Tritrichomonadida</taxon>
        <taxon>Tritrichomonadidae</taxon>
        <taxon>Tritrichomonas</taxon>
    </lineage>
</organism>
<comment type="caution">
    <text evidence="2">The sequence shown here is derived from an EMBL/GenBank/DDBJ whole genome shotgun (WGS) entry which is preliminary data.</text>
</comment>
<evidence type="ECO:0000256" key="1">
    <source>
        <dbReference type="SAM" id="MobiDB-lite"/>
    </source>
</evidence>
<protein>
    <submittedName>
        <fullName evidence="2">Uncharacterized protein</fullName>
    </submittedName>
</protein>
<gene>
    <name evidence="2" type="ORF">M9Y10_035673</name>
</gene>
<dbReference type="Proteomes" id="UP001470230">
    <property type="component" value="Unassembled WGS sequence"/>
</dbReference>
<reference evidence="2 3" key="1">
    <citation type="submission" date="2024-04" db="EMBL/GenBank/DDBJ databases">
        <title>Tritrichomonas musculus Genome.</title>
        <authorList>
            <person name="Alves-Ferreira E."/>
            <person name="Grigg M."/>
            <person name="Lorenzi H."/>
            <person name="Galac M."/>
        </authorList>
    </citation>
    <scope>NUCLEOTIDE SEQUENCE [LARGE SCALE GENOMIC DNA]</scope>
    <source>
        <strain evidence="2 3">EAF2021</strain>
    </source>
</reference>
<sequence length="446" mass="51528">MRNLFRRKSSIQVNPPKVNEEAPAPPPPAAQSLLSEGKKISGDELTNLLSEVPYQKLRLIFQKNPKLQQYITLYNFSKNLTPNYQEFRQQKLKAQIEKGLDQVLKLEELIFANYDKNKNEVIENPCPELKHLYQPQHDWSRARRINYTTHQALGSINKIASVEINKNKNLTIYLLSLLTSLDAVPLDSIAIIDFDSLILTKEQIIKSNNQCQSLLAVISRLEVENRRTIEKITMFKHKYDDTTPDDQTAQFHAIIRSFYDIYDKETHIFTEIPQVSIFHDFVAHPKIISSPFYQELTCSMSPESFKKFVDDLIELYNVKDEDDRIMAYQLCSFSFLPLIAGNFPFGNIEKIENIDQNNEDISQFFDLAFEVFITIDPVCALNTISKFIDKECEVKSTEDIILNLSSQLAPFTPESKDILKFIVNYSIPQFLPSKLESIRQIISVNI</sequence>
<evidence type="ECO:0000313" key="2">
    <source>
        <dbReference type="EMBL" id="KAK8838253.1"/>
    </source>
</evidence>